<dbReference type="Pfam" id="PF05721">
    <property type="entry name" value="PhyH"/>
    <property type="match status" value="1"/>
</dbReference>
<dbReference type="PANTHER" id="PTHR20883:SF48">
    <property type="entry name" value="ECTOINE DIOXYGENASE"/>
    <property type="match status" value="1"/>
</dbReference>
<keyword evidence="8" id="KW-0408">Iron</keyword>
<evidence type="ECO:0000256" key="10">
    <source>
        <dbReference type="NCBIfam" id="TIGR02408"/>
    </source>
</evidence>
<keyword evidence="6" id="KW-0223">Dioxygenase</keyword>
<evidence type="ECO:0000256" key="9">
    <source>
        <dbReference type="ARBA" id="ARBA00049228"/>
    </source>
</evidence>
<organism evidence="11 12">
    <name type="scientific">Bordetella genomosp. 9</name>
    <dbReference type="NCBI Taxonomy" id="1416803"/>
    <lineage>
        <taxon>Bacteria</taxon>
        <taxon>Pseudomonadati</taxon>
        <taxon>Pseudomonadota</taxon>
        <taxon>Betaproteobacteria</taxon>
        <taxon>Burkholderiales</taxon>
        <taxon>Alcaligenaceae</taxon>
        <taxon>Bordetella</taxon>
    </lineage>
</organism>
<keyword evidence="12" id="KW-1185">Reference proteome</keyword>
<dbReference type="Proteomes" id="UP000194139">
    <property type="component" value="Chromosome"/>
</dbReference>
<evidence type="ECO:0000256" key="2">
    <source>
        <dbReference type="ARBA" id="ARBA00004063"/>
    </source>
</evidence>
<name>A0A1W6Z205_9BORD</name>
<evidence type="ECO:0000256" key="1">
    <source>
        <dbReference type="ARBA" id="ARBA00001954"/>
    </source>
</evidence>
<keyword evidence="7" id="KW-0560">Oxidoreductase</keyword>
<keyword evidence="5" id="KW-0479">Metal-binding</keyword>
<evidence type="ECO:0000313" key="12">
    <source>
        <dbReference type="Proteomes" id="UP000194139"/>
    </source>
</evidence>
<comment type="subunit">
    <text evidence="4">Homodimer.</text>
</comment>
<dbReference type="FunFam" id="2.60.120.620:FF:000016">
    <property type="entry name" value="Ectoine hydroxylase"/>
    <property type="match status" value="1"/>
</dbReference>
<comment type="cofactor">
    <cofactor evidence="1">
        <name>Fe(2+)</name>
        <dbReference type="ChEBI" id="CHEBI:29033"/>
    </cofactor>
</comment>
<proteinExistence type="inferred from homology"/>
<dbReference type="PANTHER" id="PTHR20883">
    <property type="entry name" value="PHYTANOYL-COA DIOXYGENASE DOMAIN CONTAINING 1"/>
    <property type="match status" value="1"/>
</dbReference>
<dbReference type="GO" id="GO:0016706">
    <property type="term" value="F:2-oxoglutarate-dependent dioxygenase activity"/>
    <property type="evidence" value="ECO:0007669"/>
    <property type="project" value="InterPro"/>
</dbReference>
<comment type="catalytic activity">
    <reaction evidence="9">
        <text>L-ectoine + 2-oxoglutarate + O2 = 5-hydroxyectoine + succinate + CO2</text>
        <dbReference type="Rhea" id="RHEA:45740"/>
        <dbReference type="ChEBI" id="CHEBI:15379"/>
        <dbReference type="ChEBI" id="CHEBI:16526"/>
        <dbReference type="ChEBI" id="CHEBI:16810"/>
        <dbReference type="ChEBI" id="CHEBI:30031"/>
        <dbReference type="ChEBI" id="CHEBI:58515"/>
        <dbReference type="ChEBI" id="CHEBI:85413"/>
        <dbReference type="EC" id="1.14.11.55"/>
    </reaction>
</comment>
<evidence type="ECO:0000256" key="3">
    <source>
        <dbReference type="ARBA" id="ARBA00007851"/>
    </source>
</evidence>
<dbReference type="NCBIfam" id="TIGR02408">
    <property type="entry name" value="ectoine_ThpD"/>
    <property type="match status" value="1"/>
</dbReference>
<dbReference type="Gene3D" id="2.60.120.620">
    <property type="entry name" value="q2cbj1_9rhob like domain"/>
    <property type="match status" value="1"/>
</dbReference>
<comment type="similarity">
    <text evidence="3">Belongs to the PhyH family. EctD subfamily.</text>
</comment>
<dbReference type="AlphaFoldDB" id="A0A1W6Z205"/>
<evidence type="ECO:0000256" key="4">
    <source>
        <dbReference type="ARBA" id="ARBA00011738"/>
    </source>
</evidence>
<dbReference type="EMBL" id="CP021109">
    <property type="protein sequence ID" value="ARP87214.1"/>
    <property type="molecule type" value="Genomic_DNA"/>
</dbReference>
<evidence type="ECO:0000256" key="5">
    <source>
        <dbReference type="ARBA" id="ARBA00022723"/>
    </source>
</evidence>
<evidence type="ECO:0000256" key="7">
    <source>
        <dbReference type="ARBA" id="ARBA00023002"/>
    </source>
</evidence>
<protein>
    <recommendedName>
        <fullName evidence="10">Ectoine hydroxylase</fullName>
        <ecNumber evidence="10">1.14.11.55</ecNumber>
    </recommendedName>
</protein>
<dbReference type="InterPro" id="IPR008775">
    <property type="entry name" value="Phytyl_CoA_dOase-like"/>
</dbReference>
<gene>
    <name evidence="11" type="ORF">CAL13_14125</name>
</gene>
<accession>A0A1W6Z205</accession>
<reference evidence="11 12" key="1">
    <citation type="submission" date="2017-05" db="EMBL/GenBank/DDBJ databases">
        <title>Complete and WGS of Bordetella genogroups.</title>
        <authorList>
            <person name="Spilker T."/>
            <person name="LiPuma J."/>
        </authorList>
    </citation>
    <scope>NUCLEOTIDE SEQUENCE [LARGE SCALE GENOMIC DNA]</scope>
    <source>
        <strain evidence="11 12">AU17164</strain>
    </source>
</reference>
<dbReference type="EC" id="1.14.11.55" evidence="10"/>
<dbReference type="GO" id="GO:0005506">
    <property type="term" value="F:iron ion binding"/>
    <property type="evidence" value="ECO:0007669"/>
    <property type="project" value="UniProtKB-ARBA"/>
</dbReference>
<comment type="function">
    <text evidence="2">Involved in the biosynthesis of 5-hydroxyectoine, called compatible solute, which helps organisms to survive extreme osmotic stress by acting as a highly soluble organic osmolyte. Catalyzes the 2-oxoglutarate-dependent selective hydroxylation of L-ectoine to yield (4S,5S)-5-hydroxyectoine.</text>
</comment>
<sequence length="307" mass="34197">MISTAKDPYASRTDRSAAIITRQDPVVYGEGRYAQALPGEQLQSYERDGFLLLEDLLPENEVQALIAEVSRMARDPAIIRREEAITEPGSNAVRSIFMVHQFSPMMSRLARDPRLINVARQILGSEVYIHQSRANMKPGFKGKEFYWHSDFETWHVEDGMPAMRALSCSVLLTDNNVCNGPLMLVPGSHRQFVSCVGQTPQEHYKQSLKKQEYGVPDPVSLQMLVEQGGIRAMTAKAGSVVFFDCNTMHGSNSNISPWPRANVFMVYNSVENALGAPKYGLAPRPEHIATRSSFKALTPLDALRLVG</sequence>
<dbReference type="InterPro" id="IPR012774">
    <property type="entry name" value="EctD"/>
</dbReference>
<evidence type="ECO:0000313" key="11">
    <source>
        <dbReference type="EMBL" id="ARP87214.1"/>
    </source>
</evidence>
<evidence type="ECO:0000256" key="8">
    <source>
        <dbReference type="ARBA" id="ARBA00023004"/>
    </source>
</evidence>
<evidence type="ECO:0000256" key="6">
    <source>
        <dbReference type="ARBA" id="ARBA00022964"/>
    </source>
</evidence>
<dbReference type="RefSeq" id="WP_086072727.1">
    <property type="nucleotide sequence ID" value="NZ_CP021109.1"/>
</dbReference>
<dbReference type="SUPFAM" id="SSF51197">
    <property type="entry name" value="Clavaminate synthase-like"/>
    <property type="match status" value="1"/>
</dbReference>